<evidence type="ECO:0000313" key="1">
    <source>
        <dbReference type="EMBL" id="QTQ14522.1"/>
    </source>
</evidence>
<organism evidence="1 2">
    <name type="scientific">Treponema parvum</name>
    <dbReference type="NCBI Taxonomy" id="138851"/>
    <lineage>
        <taxon>Bacteria</taxon>
        <taxon>Pseudomonadati</taxon>
        <taxon>Spirochaetota</taxon>
        <taxon>Spirochaetia</taxon>
        <taxon>Spirochaetales</taxon>
        <taxon>Treponemataceae</taxon>
        <taxon>Treponema</taxon>
    </lineage>
</organism>
<dbReference type="GO" id="GO:0016787">
    <property type="term" value="F:hydrolase activity"/>
    <property type="evidence" value="ECO:0007669"/>
    <property type="project" value="UniProtKB-KW"/>
</dbReference>
<dbReference type="PANTHER" id="PTHR41244">
    <property type="entry name" value="RHAMNAN SYNTHESIS F"/>
    <property type="match status" value="1"/>
</dbReference>
<name>A0A975F541_9SPIR</name>
<accession>A0A975F541</accession>
<reference evidence="1 2" key="1">
    <citation type="journal article" date="2021" name="Microbiol. Resour. Announc.">
        <title>Complete Genome Sequences of Three Human Oral Treponema parvum Isolates.</title>
        <authorList>
            <person name="Zeng H."/>
            <person name="Watt R.M."/>
        </authorList>
    </citation>
    <scope>NUCLEOTIDE SEQUENCE [LARGE SCALE GENOMIC DNA]</scope>
    <source>
        <strain evidence="1 2">ATCC 700770</strain>
    </source>
</reference>
<dbReference type="PANTHER" id="PTHR41244:SF1">
    <property type="entry name" value="GLYCOSYLTRANSFERASE"/>
    <property type="match status" value="1"/>
</dbReference>
<dbReference type="KEGG" id="tpav:HRQ91_08675"/>
<gene>
    <name evidence="1" type="ORF">HRQ91_08675</name>
</gene>
<dbReference type="CDD" id="cd11579">
    <property type="entry name" value="Glyco_tran_WbsX"/>
    <property type="match status" value="1"/>
</dbReference>
<dbReference type="AlphaFoldDB" id="A0A975F541"/>
<keyword evidence="1" id="KW-0378">Hydrolase</keyword>
<keyword evidence="2" id="KW-1185">Reference proteome</keyword>
<dbReference type="RefSeq" id="WP_210119175.1">
    <property type="nucleotide sequence ID" value="NZ_CP054142.1"/>
</dbReference>
<sequence length="364" mass="42925">MQKNKPRVIAFYLPQFHPTKHNNEWYGKGFTEWTNVAKAKKLFIGHEQPHIPSDLGFYDLRLETTRIEQAEMAKEYGIEGFCYYHYWFSPTRQELELPFNEVLISGKPDFPFMLCWANETWQHKFWNLDGSYDKKDLVIQTYGGKNDYVKHFYDILPALKDHRYICIDGKPAFMILKPLQIPDLKIFLDTWNELAKQNGMNGIFFIAQSVRTDEEYKSILSNGIEIVNSVRHMDNTFYRKKIVKFISKLIRITLRVPLIRSYKQIYHTFIAGLDSNESVAPTIIPNWDHTPRSGRGGYVITGSTPTLFRLHLREVFSVLKTKSKDRQIVFLKSWNEWGEGNYIEPDLKYGDCYLRVLKEEIDSY</sequence>
<proteinExistence type="predicted"/>
<dbReference type="EMBL" id="CP054142">
    <property type="protein sequence ID" value="QTQ14522.1"/>
    <property type="molecule type" value="Genomic_DNA"/>
</dbReference>
<dbReference type="Proteomes" id="UP000671908">
    <property type="component" value="Chromosome"/>
</dbReference>
<dbReference type="Pfam" id="PF14307">
    <property type="entry name" value="Glyco_tran_WbsX"/>
    <property type="match status" value="1"/>
</dbReference>
<dbReference type="Gene3D" id="3.20.20.80">
    <property type="entry name" value="Glycosidases"/>
    <property type="match status" value="1"/>
</dbReference>
<protein>
    <submittedName>
        <fullName evidence="1">Glycoside hydrolase family 99-like domain-containing protein</fullName>
    </submittedName>
</protein>
<evidence type="ECO:0000313" key="2">
    <source>
        <dbReference type="Proteomes" id="UP000671908"/>
    </source>
</evidence>
<dbReference type="InterPro" id="IPR032719">
    <property type="entry name" value="WbsX"/>
</dbReference>